<dbReference type="Proteomes" id="UP000499080">
    <property type="component" value="Unassembled WGS sequence"/>
</dbReference>
<dbReference type="EMBL" id="BGPR01003771">
    <property type="protein sequence ID" value="GBM92211.1"/>
    <property type="molecule type" value="Genomic_DNA"/>
</dbReference>
<evidence type="ECO:0000313" key="1">
    <source>
        <dbReference type="EMBL" id="GBM92211.1"/>
    </source>
</evidence>
<proteinExistence type="predicted"/>
<comment type="caution">
    <text evidence="1">The sequence shown here is derived from an EMBL/GenBank/DDBJ whole genome shotgun (WGS) entry which is preliminary data.</text>
</comment>
<keyword evidence="2" id="KW-1185">Reference proteome</keyword>
<protein>
    <submittedName>
        <fullName evidence="1">Uncharacterized protein</fullName>
    </submittedName>
</protein>
<gene>
    <name evidence="1" type="ORF">AVEN_58232_1</name>
</gene>
<reference evidence="1 2" key="1">
    <citation type="journal article" date="2019" name="Sci. Rep.">
        <title>Orb-weaving spider Araneus ventricosus genome elucidates the spidroin gene catalogue.</title>
        <authorList>
            <person name="Kono N."/>
            <person name="Nakamura H."/>
            <person name="Ohtoshi R."/>
            <person name="Moran D.A.P."/>
            <person name="Shinohara A."/>
            <person name="Yoshida Y."/>
            <person name="Fujiwara M."/>
            <person name="Mori M."/>
            <person name="Tomita M."/>
            <person name="Arakawa K."/>
        </authorList>
    </citation>
    <scope>NUCLEOTIDE SEQUENCE [LARGE SCALE GENOMIC DNA]</scope>
</reference>
<name>A0A4Y2JP93_ARAVE</name>
<accession>A0A4Y2JP93</accession>
<evidence type="ECO:0000313" key="2">
    <source>
        <dbReference type="Proteomes" id="UP000499080"/>
    </source>
</evidence>
<sequence length="95" mass="10463">MECKCGYGDTWFLPGCQASLRKSCSRGGVGLDSWYYACIRVSTGVCPRFSKMVLKRTGQPYVVVSSPVILLLWIDDSKLPTCPAKEECEVVAFSS</sequence>
<dbReference type="AlphaFoldDB" id="A0A4Y2JP93"/>
<organism evidence="1 2">
    <name type="scientific">Araneus ventricosus</name>
    <name type="common">Orbweaver spider</name>
    <name type="synonym">Epeira ventricosa</name>
    <dbReference type="NCBI Taxonomy" id="182803"/>
    <lineage>
        <taxon>Eukaryota</taxon>
        <taxon>Metazoa</taxon>
        <taxon>Ecdysozoa</taxon>
        <taxon>Arthropoda</taxon>
        <taxon>Chelicerata</taxon>
        <taxon>Arachnida</taxon>
        <taxon>Araneae</taxon>
        <taxon>Araneomorphae</taxon>
        <taxon>Entelegynae</taxon>
        <taxon>Araneoidea</taxon>
        <taxon>Araneidae</taxon>
        <taxon>Araneus</taxon>
    </lineage>
</organism>